<organism evidence="4 5">
    <name type="scientific">Lagenidium giganteum</name>
    <dbReference type="NCBI Taxonomy" id="4803"/>
    <lineage>
        <taxon>Eukaryota</taxon>
        <taxon>Sar</taxon>
        <taxon>Stramenopiles</taxon>
        <taxon>Oomycota</taxon>
        <taxon>Peronosporomycetes</taxon>
        <taxon>Pythiales</taxon>
        <taxon>Pythiaceae</taxon>
    </lineage>
</organism>
<feature type="compositionally biased region" description="Polar residues" evidence="2">
    <location>
        <begin position="13"/>
        <end position="30"/>
    </location>
</feature>
<evidence type="ECO:0000256" key="1">
    <source>
        <dbReference type="SAM" id="Coils"/>
    </source>
</evidence>
<evidence type="ECO:0000259" key="3">
    <source>
        <dbReference type="PROSITE" id="PS50003"/>
    </source>
</evidence>
<reference evidence="4" key="1">
    <citation type="submission" date="2022-11" db="EMBL/GenBank/DDBJ databases">
        <authorList>
            <person name="Morgan W.R."/>
            <person name="Tartar A."/>
        </authorList>
    </citation>
    <scope>NUCLEOTIDE SEQUENCE</scope>
    <source>
        <strain evidence="4">ARSEF 373</strain>
    </source>
</reference>
<protein>
    <recommendedName>
        <fullName evidence="3">PH domain-containing protein</fullName>
    </recommendedName>
</protein>
<dbReference type="InterPro" id="IPR001849">
    <property type="entry name" value="PH_domain"/>
</dbReference>
<feature type="domain" description="PH" evidence="3">
    <location>
        <begin position="825"/>
        <end position="933"/>
    </location>
</feature>
<dbReference type="PANTHER" id="PTHR45615">
    <property type="entry name" value="MYOSIN HEAVY CHAIN, NON-MUSCLE"/>
    <property type="match status" value="1"/>
</dbReference>
<feature type="region of interest" description="Disordered" evidence="2">
    <location>
        <begin position="1"/>
        <end position="59"/>
    </location>
</feature>
<accession>A0AAV2ZCX4</accession>
<name>A0AAV2ZCX4_9STRA</name>
<evidence type="ECO:0000313" key="4">
    <source>
        <dbReference type="EMBL" id="DBA04853.1"/>
    </source>
</evidence>
<feature type="coiled-coil region" evidence="1">
    <location>
        <begin position="698"/>
        <end position="725"/>
    </location>
</feature>
<proteinExistence type="predicted"/>
<feature type="coiled-coil region" evidence="1">
    <location>
        <begin position="412"/>
        <end position="446"/>
    </location>
</feature>
<dbReference type="SMART" id="SM00233">
    <property type="entry name" value="PH"/>
    <property type="match status" value="1"/>
</dbReference>
<dbReference type="Gene3D" id="2.30.29.30">
    <property type="entry name" value="Pleckstrin-homology domain (PH domain)/Phosphotyrosine-binding domain (PTB)"/>
    <property type="match status" value="1"/>
</dbReference>
<feature type="compositionally biased region" description="Polar residues" evidence="2">
    <location>
        <begin position="807"/>
        <end position="818"/>
    </location>
</feature>
<evidence type="ECO:0000256" key="2">
    <source>
        <dbReference type="SAM" id="MobiDB-lite"/>
    </source>
</evidence>
<feature type="region of interest" description="Disordered" evidence="2">
    <location>
        <begin position="938"/>
        <end position="969"/>
    </location>
</feature>
<feature type="compositionally biased region" description="Pro residues" evidence="2">
    <location>
        <begin position="750"/>
        <end position="764"/>
    </location>
</feature>
<dbReference type="AlphaFoldDB" id="A0AAV2ZCX4"/>
<dbReference type="PROSITE" id="PS50003">
    <property type="entry name" value="PH_DOMAIN"/>
    <property type="match status" value="1"/>
</dbReference>
<feature type="compositionally biased region" description="Polar residues" evidence="2">
    <location>
        <begin position="955"/>
        <end position="969"/>
    </location>
</feature>
<keyword evidence="1" id="KW-0175">Coiled coil</keyword>
<feature type="region of interest" description="Disordered" evidence="2">
    <location>
        <begin position="735"/>
        <end position="822"/>
    </location>
</feature>
<gene>
    <name evidence="4" type="ORF">N0F65_004490</name>
</gene>
<dbReference type="SUPFAM" id="SSF50729">
    <property type="entry name" value="PH domain-like"/>
    <property type="match status" value="1"/>
</dbReference>
<evidence type="ECO:0000313" key="5">
    <source>
        <dbReference type="Proteomes" id="UP001146120"/>
    </source>
</evidence>
<reference evidence="4" key="2">
    <citation type="journal article" date="2023" name="Microbiol Resour">
        <title>Decontamination and Annotation of the Draft Genome Sequence of the Oomycete Lagenidium giganteum ARSEF 373.</title>
        <authorList>
            <person name="Morgan W.R."/>
            <person name="Tartar A."/>
        </authorList>
    </citation>
    <scope>NUCLEOTIDE SEQUENCE</scope>
    <source>
        <strain evidence="4">ARSEF 373</strain>
    </source>
</reference>
<feature type="compositionally biased region" description="Low complexity" evidence="2">
    <location>
        <begin position="793"/>
        <end position="806"/>
    </location>
</feature>
<feature type="compositionally biased region" description="Basic and acidic residues" evidence="2">
    <location>
        <begin position="779"/>
        <end position="792"/>
    </location>
</feature>
<comment type="caution">
    <text evidence="4">The sequence shown here is derived from an EMBL/GenBank/DDBJ whole genome shotgun (WGS) entry which is preliminary data.</text>
</comment>
<sequence length="969" mass="107185">MEPPSPGAAVPDTNASTPAPESVMSPSTSPAIGAPIDGDGLALDPGMSSAQRQLENAGDGEALATVSAAAPAQEDLEEHATIRAVAEPAEDSTASPHDADVDEILTKIKNLTGCENVYMKDSGEIDVLPKGWTTRESRSLGGKRYYVSPYGQTQWFKPLVKTGVGYSWIHEIEVTFGPGRLGLNLKQIEAEPGVDFSDIQVHIAEIYKVARTPLPNGLASPAEIYNWGVKPEKRLYVGMRMTAIDGIPLTGYNYLEALEKLNRAPRPVRIKFADTTKGIVGRAVEEAPPQETEQEKEAKAAMSMQKTLRLEYFQILVAAELHLEVFSACEEQLLKKERELQRKTEILAAQVDAITQSTANLIDEQQRLDQEKISLEEMMKQLSLQEEGKIESPEVLKAAELTEQNATLDKNIGLLSTSNEKLRRERTQLQDELDELHKKLSEMGDEDVIRPSSFNEGDIAALTAPDLGRLSLEKHTEAEREEMLTKLVSQRAELEEEISKEAERTKHLETEIQQFKRQLANAHAASKREDDLISGEREPQLVFAENRVEALRKNLRDTVTAMAKATSDRDLEKADSLSIRRAALKDDLKAAIDELQQMELEFKMGTSRLSRGMSVQNSNPVIVRPTRDIDIDEDGGVGVDIDVDTVSRPLDIQPNVQVEMRQSESARLQTKITRLRADLADTVGRLSTVANDPDNTLRQQLSLKRAQLKDELQAAQSEFQDMTIRVSLGGVSIDAMPMPPPAPDSASAPAPAPAPSPPPPPPPAFVSSSVPAFSNPMTRGDRRPSEPPEYHRGSTASRGSSASIASMTQSFEAQQQTPAPRETKLPRMSGLLHKHPTHSNEKGIFGNMSLRGMRERWCEIEQSGVLRYYKRKGDREPRGTIALANPSLEIVYQRNDPRAVEFTVCSTSHQTRFVAKSHDEMLRWTKALEAAHTILRQRESMQGSKDSIQRHHESMSSNASNEQRATLGF</sequence>
<feature type="coiled-coil region" evidence="1">
    <location>
        <begin position="477"/>
        <end position="525"/>
    </location>
</feature>
<dbReference type="Proteomes" id="UP001146120">
    <property type="component" value="Unassembled WGS sequence"/>
</dbReference>
<dbReference type="EMBL" id="DAKRPA010000005">
    <property type="protein sequence ID" value="DBA04853.1"/>
    <property type="molecule type" value="Genomic_DNA"/>
</dbReference>
<feature type="compositionally biased region" description="Low complexity" evidence="2">
    <location>
        <begin position="765"/>
        <end position="774"/>
    </location>
</feature>
<dbReference type="PANTHER" id="PTHR45615:SF80">
    <property type="entry name" value="GRIP DOMAIN-CONTAINING PROTEIN"/>
    <property type="match status" value="1"/>
</dbReference>
<dbReference type="Pfam" id="PF00169">
    <property type="entry name" value="PH"/>
    <property type="match status" value="1"/>
</dbReference>
<feature type="coiled-coil region" evidence="1">
    <location>
        <begin position="574"/>
        <end position="601"/>
    </location>
</feature>
<keyword evidence="5" id="KW-1185">Reference proteome</keyword>
<dbReference type="InterPro" id="IPR011993">
    <property type="entry name" value="PH-like_dom_sf"/>
</dbReference>